<reference evidence="2" key="1">
    <citation type="submission" date="2023-07" db="EMBL/GenBank/DDBJ databases">
        <title>draft genome sequence of fig (Ficus carica).</title>
        <authorList>
            <person name="Takahashi T."/>
            <person name="Nishimura K."/>
        </authorList>
    </citation>
    <scope>NUCLEOTIDE SEQUENCE</scope>
</reference>
<evidence type="ECO:0000313" key="3">
    <source>
        <dbReference type="Proteomes" id="UP001187192"/>
    </source>
</evidence>
<evidence type="ECO:0000313" key="2">
    <source>
        <dbReference type="EMBL" id="GMN40048.1"/>
    </source>
</evidence>
<gene>
    <name evidence="2" type="ORF">TIFTF001_009271</name>
</gene>
<accession>A0AA88A6H9</accession>
<feature type="region of interest" description="Disordered" evidence="1">
    <location>
        <begin position="271"/>
        <end position="309"/>
    </location>
</feature>
<comment type="caution">
    <text evidence="2">The sequence shown here is derived from an EMBL/GenBank/DDBJ whole genome shotgun (WGS) entry which is preliminary data.</text>
</comment>
<feature type="compositionally biased region" description="Polar residues" evidence="1">
    <location>
        <begin position="157"/>
        <end position="169"/>
    </location>
</feature>
<proteinExistence type="predicted"/>
<dbReference type="PANTHER" id="PTHR33095:SF14">
    <property type="entry name" value="AR781"/>
    <property type="match status" value="1"/>
</dbReference>
<dbReference type="AlphaFoldDB" id="A0AA88A6H9"/>
<evidence type="ECO:0000256" key="1">
    <source>
        <dbReference type="SAM" id="MobiDB-lite"/>
    </source>
</evidence>
<sequence length="348" mass="38398">MSALSSPYSTAPPTPRRFGEYFYSAPTSPSRMSDFYRAFDDELSGGLYTSRSPPAVPYEWQYNPAGTPSITDDGDFAFEFSRELERTSLSADELFDGGKIKPLEPPPPRSEQFVRTPDRLASSRSPRSPSKAQKKTVKERGRERVSTNSAAAAASFLGSNSGRRTTRSLSPLRVSKYPWEEDCQLEQQQHPQRKVVNNNNNNKQQLAQDLVSKPSNSSKSPSKKWRLRDFLLFRSASEGRATDKDPLRKYSYSSLHSKKHIDQDAAKIRSAEGIGSGSGSGSGSGTRRKGAQSPAVSAHERHYTANKAASEGMKKKTFLPYKQGILGRLAFNPAVHALSNGFGSFTRS</sequence>
<dbReference type="Proteomes" id="UP001187192">
    <property type="component" value="Unassembled WGS sequence"/>
</dbReference>
<dbReference type="Pfam" id="PF07816">
    <property type="entry name" value="DUF1645"/>
    <property type="match status" value="1"/>
</dbReference>
<dbReference type="EMBL" id="BTGU01000010">
    <property type="protein sequence ID" value="GMN40048.1"/>
    <property type="molecule type" value="Genomic_DNA"/>
</dbReference>
<feature type="compositionally biased region" description="Gly residues" evidence="1">
    <location>
        <begin position="274"/>
        <end position="284"/>
    </location>
</feature>
<dbReference type="PANTHER" id="PTHR33095">
    <property type="entry name" value="OS07G0619500 PROTEIN"/>
    <property type="match status" value="1"/>
</dbReference>
<feature type="region of interest" description="Disordered" evidence="1">
    <location>
        <begin position="183"/>
        <end position="223"/>
    </location>
</feature>
<dbReference type="InterPro" id="IPR012442">
    <property type="entry name" value="DUF1645_plant"/>
</dbReference>
<protein>
    <submittedName>
        <fullName evidence="2">Uncharacterized protein</fullName>
    </submittedName>
</protein>
<keyword evidence="3" id="KW-1185">Reference proteome</keyword>
<organism evidence="2 3">
    <name type="scientific">Ficus carica</name>
    <name type="common">Common fig</name>
    <dbReference type="NCBI Taxonomy" id="3494"/>
    <lineage>
        <taxon>Eukaryota</taxon>
        <taxon>Viridiplantae</taxon>
        <taxon>Streptophyta</taxon>
        <taxon>Embryophyta</taxon>
        <taxon>Tracheophyta</taxon>
        <taxon>Spermatophyta</taxon>
        <taxon>Magnoliopsida</taxon>
        <taxon>eudicotyledons</taxon>
        <taxon>Gunneridae</taxon>
        <taxon>Pentapetalae</taxon>
        <taxon>rosids</taxon>
        <taxon>fabids</taxon>
        <taxon>Rosales</taxon>
        <taxon>Moraceae</taxon>
        <taxon>Ficeae</taxon>
        <taxon>Ficus</taxon>
    </lineage>
</organism>
<feature type="region of interest" description="Disordered" evidence="1">
    <location>
        <begin position="89"/>
        <end position="169"/>
    </location>
</feature>
<feature type="compositionally biased region" description="Basic and acidic residues" evidence="1">
    <location>
        <begin position="136"/>
        <end position="145"/>
    </location>
</feature>
<name>A0AA88A6H9_FICCA</name>